<dbReference type="EMBL" id="JAOEGN010000003">
    <property type="protein sequence ID" value="MCU0104547.1"/>
    <property type="molecule type" value="Genomic_DNA"/>
</dbReference>
<keyword evidence="1" id="KW-1133">Transmembrane helix</keyword>
<evidence type="ECO:0000313" key="2">
    <source>
        <dbReference type="EMBL" id="MCU0104547.1"/>
    </source>
</evidence>
<sequence length="273" mass="29143">MVDINGNTVATYRYDAWGNIIDQTGGTIADMNPYRYRGYRYDVETGYYYLQSRYYDPVIGRFISSDGLLGETGNLLTHNMYAYAGNNPVMNVDPNGDFAITALVIGVVAGMFIGAGASIITQAAANNWDWNSIDYGLVMNDAIFGGISGALAVSGLGMFGSAISGGLLNGIQLLVESAITGRSISSAEAWLSIGLGFSGRFIPSSGFNAKNLSGVWKTSSSKLATAQSAKKIAMYEAKRTLVKSTIKKGSVGYIVSTIGTSSINYLFDELGWY</sequence>
<dbReference type="Gene3D" id="2.180.10.10">
    <property type="entry name" value="RHS repeat-associated core"/>
    <property type="match status" value="1"/>
</dbReference>
<protein>
    <submittedName>
        <fullName evidence="2">RHS repeat-associated core domain-containing protein</fullName>
    </submittedName>
</protein>
<dbReference type="PANTHER" id="PTHR32305:SF15">
    <property type="entry name" value="PROTEIN RHSA-RELATED"/>
    <property type="match status" value="1"/>
</dbReference>
<feature type="transmembrane region" description="Helical" evidence="1">
    <location>
        <begin position="143"/>
        <end position="168"/>
    </location>
</feature>
<proteinExistence type="predicted"/>
<accession>A0ABT2PUD9</accession>
<keyword evidence="1" id="KW-0812">Transmembrane</keyword>
<dbReference type="InterPro" id="IPR022385">
    <property type="entry name" value="Rhs_assc_core"/>
</dbReference>
<dbReference type="NCBIfam" id="TIGR03696">
    <property type="entry name" value="Rhs_assc_core"/>
    <property type="match status" value="1"/>
</dbReference>
<comment type="caution">
    <text evidence="2">The sequence shown here is derived from an EMBL/GenBank/DDBJ whole genome shotgun (WGS) entry which is preliminary data.</text>
</comment>
<evidence type="ECO:0000256" key="1">
    <source>
        <dbReference type="SAM" id="Phobius"/>
    </source>
</evidence>
<dbReference type="Proteomes" id="UP001209076">
    <property type="component" value="Unassembled WGS sequence"/>
</dbReference>
<dbReference type="PANTHER" id="PTHR32305">
    <property type="match status" value="1"/>
</dbReference>
<keyword evidence="3" id="KW-1185">Reference proteome</keyword>
<gene>
    <name evidence="2" type="ORF">N7603_02635</name>
</gene>
<dbReference type="InterPro" id="IPR050708">
    <property type="entry name" value="T6SS_VgrG/RHS"/>
</dbReference>
<reference evidence="3" key="1">
    <citation type="submission" date="2023-07" db="EMBL/GenBank/DDBJ databases">
        <title>Novel Mycoplasma species identified in domestic and wild animals.</title>
        <authorList>
            <person name="Volokhov D.V."/>
            <person name="Furtak V.A."/>
            <person name="Zagorodnyaya T.A."/>
        </authorList>
    </citation>
    <scope>NUCLEOTIDE SEQUENCE [LARGE SCALE GENOMIC DNA]</scope>
    <source>
        <strain evidence="3">92-19</strain>
    </source>
</reference>
<keyword evidence="1" id="KW-0472">Membrane</keyword>
<feature type="transmembrane region" description="Helical" evidence="1">
    <location>
        <begin position="98"/>
        <end position="123"/>
    </location>
</feature>
<evidence type="ECO:0000313" key="3">
    <source>
        <dbReference type="Proteomes" id="UP001209076"/>
    </source>
</evidence>
<dbReference type="RefSeq" id="WP_262095784.1">
    <property type="nucleotide sequence ID" value="NZ_JAOEGN010000003.1"/>
</dbReference>
<name>A0ABT2PUD9_9MOLU</name>
<organism evidence="2 3">
    <name type="scientific">Paracholeplasma vituli</name>
    <dbReference type="NCBI Taxonomy" id="69473"/>
    <lineage>
        <taxon>Bacteria</taxon>
        <taxon>Bacillati</taxon>
        <taxon>Mycoplasmatota</taxon>
        <taxon>Mollicutes</taxon>
        <taxon>Acholeplasmatales</taxon>
        <taxon>Acholeplasmataceae</taxon>
        <taxon>Paracholeplasma</taxon>
    </lineage>
</organism>